<evidence type="ECO:0000256" key="2">
    <source>
        <dbReference type="ARBA" id="ARBA00022737"/>
    </source>
</evidence>
<keyword evidence="3" id="KW-0863">Zinc-finger</keyword>
<protein>
    <recommendedName>
        <fullName evidence="9">Zinc finger piccolo-type domain-containing protein</fullName>
    </recommendedName>
</protein>
<dbReference type="GO" id="GO:0008270">
    <property type="term" value="F:zinc ion binding"/>
    <property type="evidence" value="ECO:0007669"/>
    <property type="project" value="UniProtKB-KW"/>
</dbReference>
<dbReference type="PANTHER" id="PTHR14113">
    <property type="entry name" value="PICCOLO/BASSOON"/>
    <property type="match status" value="1"/>
</dbReference>
<reference evidence="10" key="1">
    <citation type="submission" date="2025-08" db="UniProtKB">
        <authorList>
            <consortium name="Ensembl"/>
        </authorList>
    </citation>
    <scope>IDENTIFICATION</scope>
</reference>
<dbReference type="SUPFAM" id="SSF57903">
    <property type="entry name" value="FYVE/PHD zinc finger"/>
    <property type="match status" value="2"/>
</dbReference>
<feature type="region of interest" description="Disordered" evidence="8">
    <location>
        <begin position="152"/>
        <end position="227"/>
    </location>
</feature>
<dbReference type="GO" id="GO:0030424">
    <property type="term" value="C:axon"/>
    <property type="evidence" value="ECO:0007669"/>
    <property type="project" value="TreeGrafter"/>
</dbReference>
<evidence type="ECO:0000313" key="10">
    <source>
        <dbReference type="Ensembl" id="ENSMAMP00000012940.2"/>
    </source>
</evidence>
<dbReference type="GO" id="GO:1904071">
    <property type="term" value="P:presynaptic active zone assembly"/>
    <property type="evidence" value="ECO:0007669"/>
    <property type="project" value="TreeGrafter"/>
</dbReference>
<feature type="compositionally biased region" description="Basic and acidic residues" evidence="8">
    <location>
        <begin position="199"/>
        <end position="209"/>
    </location>
</feature>
<dbReference type="InterPro" id="IPR011011">
    <property type="entry name" value="Znf_FYVE_PHD"/>
</dbReference>
<keyword evidence="11" id="KW-1185">Reference proteome</keyword>
<sequence>SFSQTRYGKTTRPIARNPSEPTQKIGPAAALLPDKTQANVFSQKPSEETSKGQPGVSQKQPAKAPTSTKSAPPPVTVAGNPLPQEPQKPGTSPDKSLPAPNKPAKQESGDFFGFGGPKTQPTTTKPAESVTGKMFGFGSSFLSSASTLITSAIQDESKPTPPTPRKLSTIGHVSPKTTPPASPKTLPAKEIKPSVVQKTGEKKAEKQQQEKASSAVPPKVAADSQGALGASDQSICPLCKVKLNMDSKDPPNYNTCTECKTTVCNQCGFNLMPNVAEVNHCQYTSLAKQETGKPSQQPSKSVTYPAKTAPPPAQTTKQESGGFFGFGGPKTQPAAAKSAESVTGKMFGFGSSFLSSASTLITSAVQDEPKTTPPTPRKMSTTGPVSLKATPPVSPNMPHTKKTKPIATQKSELPQTAKAAPSAQAKVEKAPAEPLKVTQVTPKASLFTCPLCKVQLNMGSKDPPNYNTCTECKSTICNLCGFNPMPHKAVVSAINTFGCNFHNTFIF</sequence>
<proteinExistence type="predicted"/>
<keyword evidence="4" id="KW-0862">Zinc</keyword>
<dbReference type="InterPro" id="IPR008899">
    <property type="entry name" value="Znf_piccolo"/>
</dbReference>
<feature type="compositionally biased region" description="Polar residues" evidence="8">
    <location>
        <begin position="288"/>
        <end position="302"/>
    </location>
</feature>
<dbReference type="GO" id="GO:0048788">
    <property type="term" value="C:cytoskeleton of presynaptic active zone"/>
    <property type="evidence" value="ECO:0007669"/>
    <property type="project" value="TreeGrafter"/>
</dbReference>
<dbReference type="Proteomes" id="UP000261640">
    <property type="component" value="Unplaced"/>
</dbReference>
<evidence type="ECO:0000256" key="6">
    <source>
        <dbReference type="ARBA" id="ARBA00023273"/>
    </source>
</evidence>
<feature type="domain" description="Zinc finger piccolo-type" evidence="9">
    <location>
        <begin position="235"/>
        <end position="279"/>
    </location>
</feature>
<dbReference type="PANTHER" id="PTHR14113:SF6">
    <property type="entry name" value="PROTEIN PICCOLO"/>
    <property type="match status" value="1"/>
</dbReference>
<organism evidence="10 11">
    <name type="scientific">Mastacembelus armatus</name>
    <name type="common">zig-zag eel</name>
    <dbReference type="NCBI Taxonomy" id="205130"/>
    <lineage>
        <taxon>Eukaryota</taxon>
        <taxon>Metazoa</taxon>
        <taxon>Chordata</taxon>
        <taxon>Craniata</taxon>
        <taxon>Vertebrata</taxon>
        <taxon>Euteleostomi</taxon>
        <taxon>Actinopterygii</taxon>
        <taxon>Neopterygii</taxon>
        <taxon>Teleostei</taxon>
        <taxon>Neoteleostei</taxon>
        <taxon>Acanthomorphata</taxon>
        <taxon>Anabantaria</taxon>
        <taxon>Synbranchiformes</taxon>
        <taxon>Mastacembelidae</taxon>
        <taxon>Mastacembelus</taxon>
    </lineage>
</organism>
<evidence type="ECO:0000256" key="1">
    <source>
        <dbReference type="ARBA" id="ARBA00022723"/>
    </source>
</evidence>
<dbReference type="InterPro" id="IPR013083">
    <property type="entry name" value="Znf_RING/FYVE/PHD"/>
</dbReference>
<keyword evidence="5" id="KW-0770">Synapse</keyword>
<keyword evidence="2" id="KW-0677">Repeat</keyword>
<evidence type="ECO:0000259" key="9">
    <source>
        <dbReference type="Pfam" id="PF05715"/>
    </source>
</evidence>
<dbReference type="InterPro" id="IPR052098">
    <property type="entry name" value="Presynaptic_Scaffold_Bsn/Pclo"/>
</dbReference>
<dbReference type="Ensembl" id="ENSMAMT00000013292.2">
    <property type="protein sequence ID" value="ENSMAMP00000012940.2"/>
    <property type="gene ID" value="ENSMAMG00000008777.2"/>
</dbReference>
<dbReference type="GeneTree" id="ENSGT00620000087961"/>
<evidence type="ECO:0000313" key="11">
    <source>
        <dbReference type="Proteomes" id="UP000261640"/>
    </source>
</evidence>
<accession>A0A3Q3RXV6</accession>
<evidence type="ECO:0000256" key="5">
    <source>
        <dbReference type="ARBA" id="ARBA00023018"/>
    </source>
</evidence>
<feature type="compositionally biased region" description="Low complexity" evidence="8">
    <location>
        <begin position="117"/>
        <end position="126"/>
    </location>
</feature>
<dbReference type="GO" id="GO:0035418">
    <property type="term" value="P:protein localization to synapse"/>
    <property type="evidence" value="ECO:0007669"/>
    <property type="project" value="TreeGrafter"/>
</dbReference>
<dbReference type="GO" id="GO:0098982">
    <property type="term" value="C:GABA-ergic synapse"/>
    <property type="evidence" value="ECO:0007669"/>
    <property type="project" value="TreeGrafter"/>
</dbReference>
<feature type="domain" description="Zinc finger piccolo-type" evidence="9">
    <location>
        <begin position="448"/>
        <end position="489"/>
    </location>
</feature>
<evidence type="ECO:0000256" key="3">
    <source>
        <dbReference type="ARBA" id="ARBA00022771"/>
    </source>
</evidence>
<evidence type="ECO:0000256" key="8">
    <source>
        <dbReference type="SAM" id="MobiDB-lite"/>
    </source>
</evidence>
<dbReference type="GO" id="GO:0098978">
    <property type="term" value="C:glutamatergic synapse"/>
    <property type="evidence" value="ECO:0007669"/>
    <property type="project" value="TreeGrafter"/>
</dbReference>
<dbReference type="InParanoid" id="A0A3Q3RXV6"/>
<evidence type="ECO:0000256" key="4">
    <source>
        <dbReference type="ARBA" id="ARBA00022833"/>
    </source>
</evidence>
<keyword evidence="1" id="KW-0479">Metal-binding</keyword>
<feature type="region of interest" description="Disordered" evidence="8">
    <location>
        <begin position="288"/>
        <end position="337"/>
    </location>
</feature>
<name>A0A3Q3RXV6_9TELE</name>
<dbReference type="Gene3D" id="3.30.40.10">
    <property type="entry name" value="Zinc/RING finger domain, C3HC4 (zinc finger)"/>
    <property type="match status" value="2"/>
</dbReference>
<dbReference type="Pfam" id="PF05715">
    <property type="entry name" value="zf-piccolo"/>
    <property type="match status" value="2"/>
</dbReference>
<dbReference type="STRING" id="205130.ENSMAMP00000012940"/>
<dbReference type="GO" id="GO:0098882">
    <property type="term" value="F:structural constituent of presynaptic active zone"/>
    <property type="evidence" value="ECO:0007669"/>
    <property type="project" value="TreeGrafter"/>
</dbReference>
<feature type="region of interest" description="Disordered" evidence="8">
    <location>
        <begin position="365"/>
        <end position="405"/>
    </location>
</feature>
<feature type="compositionally biased region" description="Polar residues" evidence="8">
    <location>
        <begin position="51"/>
        <end position="70"/>
    </location>
</feature>
<feature type="region of interest" description="Disordered" evidence="8">
    <location>
        <begin position="1"/>
        <end position="133"/>
    </location>
</feature>
<reference evidence="10" key="2">
    <citation type="submission" date="2025-09" db="UniProtKB">
        <authorList>
            <consortium name="Ensembl"/>
        </authorList>
    </citation>
    <scope>IDENTIFICATION</scope>
</reference>
<evidence type="ECO:0000256" key="7">
    <source>
        <dbReference type="ARBA" id="ARBA00034101"/>
    </source>
</evidence>
<dbReference type="AlphaFoldDB" id="A0A3Q3RXV6"/>
<comment type="subcellular location">
    <subcellularLocation>
        <location evidence="7">Presynaptic active zone</location>
    </subcellularLocation>
</comment>
<keyword evidence="6" id="KW-0966">Cell projection</keyword>